<gene>
    <name evidence="4" type="ORF">DCAF_LOCUS14892</name>
</gene>
<accession>A0AAV1RVK5</accession>
<dbReference type="EMBL" id="CAWUPB010001158">
    <property type="protein sequence ID" value="CAK7339816.1"/>
    <property type="molecule type" value="Genomic_DNA"/>
</dbReference>
<evidence type="ECO:0000256" key="1">
    <source>
        <dbReference type="PROSITE-ProRule" id="PRU00267"/>
    </source>
</evidence>
<keyword evidence="1" id="KW-0539">Nucleus</keyword>
<comment type="caution">
    <text evidence="4">The sequence shown here is derived from an EMBL/GenBank/DDBJ whole genome shotgun (WGS) entry which is preliminary data.</text>
</comment>
<proteinExistence type="predicted"/>
<dbReference type="AlphaFoldDB" id="A0AAV1RVK5"/>
<evidence type="ECO:0000313" key="4">
    <source>
        <dbReference type="EMBL" id="CAK7339816.1"/>
    </source>
</evidence>
<dbReference type="GO" id="GO:0003677">
    <property type="term" value="F:DNA binding"/>
    <property type="evidence" value="ECO:0007669"/>
    <property type="project" value="UniProtKB-UniRule"/>
</dbReference>
<feature type="DNA-binding region" description="HMG box" evidence="1">
    <location>
        <begin position="102"/>
        <end position="171"/>
    </location>
</feature>
<dbReference type="GO" id="GO:0005634">
    <property type="term" value="C:nucleus"/>
    <property type="evidence" value="ECO:0007669"/>
    <property type="project" value="UniProtKB-UniRule"/>
</dbReference>
<feature type="compositionally biased region" description="Basic and acidic residues" evidence="2">
    <location>
        <begin position="164"/>
        <end position="187"/>
    </location>
</feature>
<feature type="compositionally biased region" description="Basic and acidic residues" evidence="2">
    <location>
        <begin position="64"/>
        <end position="87"/>
    </location>
</feature>
<dbReference type="PROSITE" id="PS50118">
    <property type="entry name" value="HMG_BOX_2"/>
    <property type="match status" value="1"/>
</dbReference>
<dbReference type="PANTHER" id="PTHR47658:SF1">
    <property type="entry name" value="MEIOSIS INITIATOR PROTEIN"/>
    <property type="match status" value="1"/>
</dbReference>
<keyword evidence="1" id="KW-0238">DNA-binding</keyword>
<name>A0AAV1RVK5_9ROSI</name>
<feature type="compositionally biased region" description="Polar residues" evidence="2">
    <location>
        <begin position="11"/>
        <end position="20"/>
    </location>
</feature>
<dbReference type="InterPro" id="IPR009071">
    <property type="entry name" value="HMG_box_dom"/>
</dbReference>
<organism evidence="4 5">
    <name type="scientific">Dovyalis caffra</name>
    <dbReference type="NCBI Taxonomy" id="77055"/>
    <lineage>
        <taxon>Eukaryota</taxon>
        <taxon>Viridiplantae</taxon>
        <taxon>Streptophyta</taxon>
        <taxon>Embryophyta</taxon>
        <taxon>Tracheophyta</taxon>
        <taxon>Spermatophyta</taxon>
        <taxon>Magnoliopsida</taxon>
        <taxon>eudicotyledons</taxon>
        <taxon>Gunneridae</taxon>
        <taxon>Pentapetalae</taxon>
        <taxon>rosids</taxon>
        <taxon>fabids</taxon>
        <taxon>Malpighiales</taxon>
        <taxon>Salicaceae</taxon>
        <taxon>Flacourtieae</taxon>
        <taxon>Dovyalis</taxon>
    </lineage>
</organism>
<dbReference type="Gene3D" id="1.10.30.10">
    <property type="entry name" value="High mobility group box domain"/>
    <property type="match status" value="1"/>
</dbReference>
<reference evidence="4 5" key="1">
    <citation type="submission" date="2024-01" db="EMBL/GenBank/DDBJ databases">
        <authorList>
            <person name="Waweru B."/>
        </authorList>
    </citation>
    <scope>NUCLEOTIDE SEQUENCE [LARGE SCALE GENOMIC DNA]</scope>
</reference>
<feature type="region of interest" description="Disordered" evidence="2">
    <location>
        <begin position="164"/>
        <end position="199"/>
    </location>
</feature>
<dbReference type="Pfam" id="PF00505">
    <property type="entry name" value="HMG_box"/>
    <property type="match status" value="1"/>
</dbReference>
<feature type="region of interest" description="Disordered" evidence="2">
    <location>
        <begin position="1"/>
        <end position="20"/>
    </location>
</feature>
<evidence type="ECO:0000256" key="2">
    <source>
        <dbReference type="SAM" id="MobiDB-lite"/>
    </source>
</evidence>
<protein>
    <recommendedName>
        <fullName evidence="3">HMG box domain-containing protein</fullName>
    </recommendedName>
</protein>
<feature type="region of interest" description="Disordered" evidence="2">
    <location>
        <begin position="64"/>
        <end position="108"/>
    </location>
</feature>
<keyword evidence="5" id="KW-1185">Reference proteome</keyword>
<dbReference type="PANTHER" id="PTHR47658">
    <property type="entry name" value="HIGH MOBILITY GROUP B PROTEIN 12-RELATED"/>
    <property type="match status" value="1"/>
</dbReference>
<dbReference type="Proteomes" id="UP001314170">
    <property type="component" value="Unassembled WGS sequence"/>
</dbReference>
<sequence length="199" mass="22325">MARKRVEAESTDGSVNTTTSLVRAKNGSAFTQCEECKKDVPMALISFHSCSLDAKIKMNLEARVVEKTEDKKKPAERKKATPTEPKMKKAKKEKKGKDPNAPKRPPTAFFIFMDDFRKEYKEANPDSKDVKKIAKEGGERWKSLTNEEKKQYVDKAAELKAEYGKALESNDAKNEDNDGVSSEKEGGVEQELQDGSDEE</sequence>
<dbReference type="SUPFAM" id="SSF47095">
    <property type="entry name" value="HMG-box"/>
    <property type="match status" value="1"/>
</dbReference>
<evidence type="ECO:0000259" key="3">
    <source>
        <dbReference type="PROSITE" id="PS50118"/>
    </source>
</evidence>
<feature type="domain" description="HMG box" evidence="3">
    <location>
        <begin position="102"/>
        <end position="171"/>
    </location>
</feature>
<dbReference type="CDD" id="cd22005">
    <property type="entry name" value="HMG-box_AtHMGB1-like"/>
    <property type="match status" value="1"/>
</dbReference>
<dbReference type="InterPro" id="IPR036910">
    <property type="entry name" value="HMG_box_dom_sf"/>
</dbReference>
<dbReference type="GO" id="GO:0010197">
    <property type="term" value="P:polar nucleus fusion"/>
    <property type="evidence" value="ECO:0007669"/>
    <property type="project" value="TreeGrafter"/>
</dbReference>
<dbReference type="SMART" id="SM00398">
    <property type="entry name" value="HMG"/>
    <property type="match status" value="1"/>
</dbReference>
<evidence type="ECO:0000313" key="5">
    <source>
        <dbReference type="Proteomes" id="UP001314170"/>
    </source>
</evidence>